<dbReference type="InterPro" id="IPR053151">
    <property type="entry name" value="RNase_H-like"/>
</dbReference>
<keyword evidence="2" id="KW-1185">Reference proteome</keyword>
<dbReference type="EMBL" id="JBBPBM010000036">
    <property type="protein sequence ID" value="KAK8529122.1"/>
    <property type="molecule type" value="Genomic_DNA"/>
</dbReference>
<dbReference type="PANTHER" id="PTHR47723:SF19">
    <property type="entry name" value="POLYNUCLEOTIDYL TRANSFERASE, RIBONUCLEASE H-LIKE SUPERFAMILY PROTEIN"/>
    <property type="match status" value="1"/>
</dbReference>
<protein>
    <submittedName>
        <fullName evidence="1">Uncharacterized protein</fullName>
    </submittedName>
</protein>
<sequence>MIFDVDRVDRDSVLTRGQRLITECEEGFASSQTIPNQVIHDNVCWNGPERGWVKGNVDATMDPVSGKAEIGGVLRDATGSWLFGFSLYIGRSSIPSYGLDSRYKGCYKKRRWEDQIREANLVNQCSPRVDPGGDLKEQVMRI</sequence>
<name>A0ABR2D3A2_9ROSI</name>
<accession>A0ABR2D3A2</accession>
<reference evidence="1 2" key="1">
    <citation type="journal article" date="2024" name="G3 (Bethesda)">
        <title>Genome assembly of Hibiscus sabdariffa L. provides insights into metabolisms of medicinal natural products.</title>
        <authorList>
            <person name="Kim T."/>
        </authorList>
    </citation>
    <scope>NUCLEOTIDE SEQUENCE [LARGE SCALE GENOMIC DNA]</scope>
    <source>
        <strain evidence="1">TK-2024</strain>
        <tissue evidence="1">Old leaves</tissue>
    </source>
</reference>
<gene>
    <name evidence="1" type="ORF">V6N12_059913</name>
</gene>
<dbReference type="Proteomes" id="UP001472677">
    <property type="component" value="Unassembled WGS sequence"/>
</dbReference>
<organism evidence="1 2">
    <name type="scientific">Hibiscus sabdariffa</name>
    <name type="common">roselle</name>
    <dbReference type="NCBI Taxonomy" id="183260"/>
    <lineage>
        <taxon>Eukaryota</taxon>
        <taxon>Viridiplantae</taxon>
        <taxon>Streptophyta</taxon>
        <taxon>Embryophyta</taxon>
        <taxon>Tracheophyta</taxon>
        <taxon>Spermatophyta</taxon>
        <taxon>Magnoliopsida</taxon>
        <taxon>eudicotyledons</taxon>
        <taxon>Gunneridae</taxon>
        <taxon>Pentapetalae</taxon>
        <taxon>rosids</taxon>
        <taxon>malvids</taxon>
        <taxon>Malvales</taxon>
        <taxon>Malvaceae</taxon>
        <taxon>Malvoideae</taxon>
        <taxon>Hibiscus</taxon>
    </lineage>
</organism>
<dbReference type="PANTHER" id="PTHR47723">
    <property type="entry name" value="OS05G0353850 PROTEIN"/>
    <property type="match status" value="1"/>
</dbReference>
<evidence type="ECO:0000313" key="1">
    <source>
        <dbReference type="EMBL" id="KAK8529122.1"/>
    </source>
</evidence>
<evidence type="ECO:0000313" key="2">
    <source>
        <dbReference type="Proteomes" id="UP001472677"/>
    </source>
</evidence>
<comment type="caution">
    <text evidence="1">The sequence shown here is derived from an EMBL/GenBank/DDBJ whole genome shotgun (WGS) entry which is preliminary data.</text>
</comment>
<proteinExistence type="predicted"/>